<protein>
    <recommendedName>
        <fullName evidence="5">Cytochrome P450</fullName>
    </recommendedName>
</protein>
<dbReference type="PRINTS" id="PR00385">
    <property type="entry name" value="P450"/>
</dbReference>
<gene>
    <name evidence="3" type="ORF">GCM10011503_07790</name>
</gene>
<feature type="transmembrane region" description="Helical" evidence="2">
    <location>
        <begin position="6"/>
        <end position="27"/>
    </location>
</feature>
<dbReference type="SUPFAM" id="SSF48264">
    <property type="entry name" value="Cytochrome P450"/>
    <property type="match status" value="1"/>
</dbReference>
<evidence type="ECO:0000256" key="1">
    <source>
        <dbReference type="ARBA" id="ARBA00010617"/>
    </source>
</evidence>
<dbReference type="InterPro" id="IPR036396">
    <property type="entry name" value="Cyt_P450_sf"/>
</dbReference>
<evidence type="ECO:0008006" key="5">
    <source>
        <dbReference type="Google" id="ProtNLM"/>
    </source>
</evidence>
<evidence type="ECO:0000313" key="3">
    <source>
        <dbReference type="EMBL" id="GGB61634.1"/>
    </source>
</evidence>
<keyword evidence="2" id="KW-0472">Membrane</keyword>
<sequence length="169" mass="18889">MQFAGQFAIAGLDTVAAAIGFGLLHLARHPEDQKRLRDKPSVIPGAVEEMLRAFSTVQMIRKTTKDTELCVVKIKAGDLVCCPSMVANRDPEEYPDPDQIDFDRNANRHMAFAYGVHRCLGSHLARRELVTALEEWYKCIPAFRIKEGSPPVTYGGFVFGVDSLHLVWD</sequence>
<evidence type="ECO:0000256" key="2">
    <source>
        <dbReference type="SAM" id="Phobius"/>
    </source>
</evidence>
<name>A0ABQ1J7C5_9PROT</name>
<dbReference type="EMBL" id="BMKF01000001">
    <property type="protein sequence ID" value="GGB61634.1"/>
    <property type="molecule type" value="Genomic_DNA"/>
</dbReference>
<keyword evidence="2" id="KW-1133">Transmembrane helix</keyword>
<keyword evidence="2" id="KW-0812">Transmembrane</keyword>
<proteinExistence type="inferred from homology"/>
<organism evidence="3 4">
    <name type="scientific">Henriciella pelagia</name>
    <dbReference type="NCBI Taxonomy" id="1977912"/>
    <lineage>
        <taxon>Bacteria</taxon>
        <taxon>Pseudomonadati</taxon>
        <taxon>Pseudomonadota</taxon>
        <taxon>Alphaproteobacteria</taxon>
        <taxon>Hyphomonadales</taxon>
        <taxon>Hyphomonadaceae</taxon>
        <taxon>Henriciella</taxon>
    </lineage>
</organism>
<dbReference type="PRINTS" id="PR00359">
    <property type="entry name" value="BP450"/>
</dbReference>
<evidence type="ECO:0000313" key="4">
    <source>
        <dbReference type="Proteomes" id="UP000628854"/>
    </source>
</evidence>
<dbReference type="PANTHER" id="PTHR46696">
    <property type="entry name" value="P450, PUTATIVE (EUROFUNG)-RELATED"/>
    <property type="match status" value="1"/>
</dbReference>
<comment type="similarity">
    <text evidence="1">Belongs to the cytochrome P450 family.</text>
</comment>
<dbReference type="Pfam" id="PF00067">
    <property type="entry name" value="p450"/>
    <property type="match status" value="1"/>
</dbReference>
<keyword evidence="4" id="KW-1185">Reference proteome</keyword>
<reference evidence="4" key="1">
    <citation type="journal article" date="2019" name="Int. J. Syst. Evol. Microbiol.">
        <title>The Global Catalogue of Microorganisms (GCM) 10K type strain sequencing project: providing services to taxonomists for standard genome sequencing and annotation.</title>
        <authorList>
            <consortium name="The Broad Institute Genomics Platform"/>
            <consortium name="The Broad Institute Genome Sequencing Center for Infectious Disease"/>
            <person name="Wu L."/>
            <person name="Ma J."/>
        </authorList>
    </citation>
    <scope>NUCLEOTIDE SEQUENCE [LARGE SCALE GENOMIC DNA]</scope>
    <source>
        <strain evidence="4">CGMCC 1.15928</strain>
    </source>
</reference>
<comment type="caution">
    <text evidence="3">The sequence shown here is derived from an EMBL/GenBank/DDBJ whole genome shotgun (WGS) entry which is preliminary data.</text>
</comment>
<dbReference type="PANTHER" id="PTHR46696:SF6">
    <property type="entry name" value="P450, PUTATIVE (EUROFUNG)-RELATED"/>
    <property type="match status" value="1"/>
</dbReference>
<dbReference type="InterPro" id="IPR002397">
    <property type="entry name" value="Cyt_P450_B"/>
</dbReference>
<dbReference type="InterPro" id="IPR001128">
    <property type="entry name" value="Cyt_P450"/>
</dbReference>
<dbReference type="Gene3D" id="1.10.630.10">
    <property type="entry name" value="Cytochrome P450"/>
    <property type="match status" value="1"/>
</dbReference>
<dbReference type="Proteomes" id="UP000628854">
    <property type="component" value="Unassembled WGS sequence"/>
</dbReference>
<accession>A0ABQ1J7C5</accession>